<organism evidence="3 4">
    <name type="scientific">candidate division KSB3 bacterium</name>
    <dbReference type="NCBI Taxonomy" id="2044937"/>
    <lineage>
        <taxon>Bacteria</taxon>
        <taxon>candidate division KSB3</taxon>
    </lineage>
</organism>
<accession>A0A9D5JWZ9</accession>
<proteinExistence type="predicted"/>
<gene>
    <name evidence="3" type="ORF">GF339_13730</name>
</gene>
<dbReference type="Proteomes" id="UP000649604">
    <property type="component" value="Unassembled WGS sequence"/>
</dbReference>
<keyword evidence="1" id="KW-0472">Membrane</keyword>
<keyword evidence="1" id="KW-0812">Transmembrane</keyword>
<dbReference type="AlphaFoldDB" id="A0A9D5JWZ9"/>
<dbReference type="GO" id="GO:0005886">
    <property type="term" value="C:plasma membrane"/>
    <property type="evidence" value="ECO:0007669"/>
    <property type="project" value="UniProtKB-SubCell"/>
</dbReference>
<comment type="caution">
    <text evidence="3">The sequence shown here is derived from an EMBL/GenBank/DDBJ whole genome shotgun (WGS) entry which is preliminary data.</text>
</comment>
<keyword evidence="1" id="KW-1133">Transmembrane helix</keyword>
<sequence length="57" mass="6414">METLHTLLKFLTRSRSLLLGSMGFLIIITIIVLTPFVLPTDPLDMNYGNILQPPSQE</sequence>
<evidence type="ECO:0000313" key="3">
    <source>
        <dbReference type="EMBL" id="MBD3325640.1"/>
    </source>
</evidence>
<feature type="domain" description="Oligopeptide transport permease C-like N-terminal" evidence="2">
    <location>
        <begin position="12"/>
        <end position="54"/>
    </location>
</feature>
<dbReference type="Pfam" id="PF12911">
    <property type="entry name" value="OppC_N"/>
    <property type="match status" value="1"/>
</dbReference>
<feature type="non-terminal residue" evidence="3">
    <location>
        <position position="57"/>
    </location>
</feature>
<evidence type="ECO:0000259" key="2">
    <source>
        <dbReference type="Pfam" id="PF12911"/>
    </source>
</evidence>
<dbReference type="InterPro" id="IPR025966">
    <property type="entry name" value="OppC_N"/>
</dbReference>
<feature type="transmembrane region" description="Helical" evidence="1">
    <location>
        <begin position="17"/>
        <end position="38"/>
    </location>
</feature>
<evidence type="ECO:0000313" key="4">
    <source>
        <dbReference type="Proteomes" id="UP000649604"/>
    </source>
</evidence>
<name>A0A9D5JWZ9_9BACT</name>
<evidence type="ECO:0000256" key="1">
    <source>
        <dbReference type="SAM" id="Phobius"/>
    </source>
</evidence>
<reference evidence="3" key="1">
    <citation type="submission" date="2019-11" db="EMBL/GenBank/DDBJ databases">
        <title>Microbial mats filling the niche in hypersaline microbial mats.</title>
        <authorList>
            <person name="Wong H.L."/>
            <person name="Macleod F.I."/>
            <person name="White R.A. III"/>
            <person name="Burns B.P."/>
        </authorList>
    </citation>
    <scope>NUCLEOTIDE SEQUENCE</scope>
    <source>
        <strain evidence="3">Rbin_158</strain>
    </source>
</reference>
<dbReference type="EMBL" id="WJJP01000443">
    <property type="protein sequence ID" value="MBD3325640.1"/>
    <property type="molecule type" value="Genomic_DNA"/>
</dbReference>
<protein>
    <recommendedName>
        <fullName evidence="2">Oligopeptide transport permease C-like N-terminal domain-containing protein</fullName>
    </recommendedName>
</protein>